<dbReference type="STRING" id="526226.Gbro_0190"/>
<organism evidence="2 3">
    <name type="scientific">Gordonia bronchialis (strain ATCC 25592 / DSM 43247 / BCRC 13721 / JCM 3198 / KCTC 3076 / NBRC 16047 / NCTC 10667)</name>
    <name type="common">Rhodococcus bronchialis</name>
    <dbReference type="NCBI Taxonomy" id="526226"/>
    <lineage>
        <taxon>Bacteria</taxon>
        <taxon>Bacillati</taxon>
        <taxon>Actinomycetota</taxon>
        <taxon>Actinomycetes</taxon>
        <taxon>Mycobacteriales</taxon>
        <taxon>Gordoniaceae</taxon>
        <taxon>Gordonia</taxon>
    </lineage>
</organism>
<dbReference type="KEGG" id="gbr:Gbro_0190"/>
<reference evidence="3" key="1">
    <citation type="submission" date="2009-10" db="EMBL/GenBank/DDBJ databases">
        <title>The complete chromosome of Gordonia bronchialis DSM 43247.</title>
        <authorList>
            <consortium name="US DOE Joint Genome Institute (JGI-PGF)"/>
            <person name="Lucas S."/>
            <person name="Copeland A."/>
            <person name="Lapidus A."/>
            <person name="Glavina del Rio T."/>
            <person name="Dalin E."/>
            <person name="Tice H."/>
            <person name="Bruce D."/>
            <person name="Goodwin L."/>
            <person name="Pitluck S."/>
            <person name="Kyrpides N."/>
            <person name="Mavromatis K."/>
            <person name="Ivanova N."/>
            <person name="Ovchinnikova G."/>
            <person name="Saunders E."/>
            <person name="Brettin T."/>
            <person name="Detter J.C."/>
            <person name="Han C."/>
            <person name="Larimer F."/>
            <person name="Land M."/>
            <person name="Hauser L."/>
            <person name="Markowitz V."/>
            <person name="Cheng J.-F."/>
            <person name="Hugenholtz P."/>
            <person name="Woyke T."/>
            <person name="Wu D."/>
            <person name="Jando M."/>
            <person name="Schneider S."/>
            <person name="Goeker M."/>
            <person name="Klenk H.-P."/>
            <person name="Eisen J.A."/>
        </authorList>
    </citation>
    <scope>NUCLEOTIDE SEQUENCE [LARGE SCALE GENOMIC DNA]</scope>
    <source>
        <strain evidence="3">ATCC 25592 / DSM 43247 / BCRC 13721 / JCM 3198 / KCTC 3076 / NBRC 16047 / NCTC 10667</strain>
    </source>
</reference>
<feature type="domain" description="NAD-dependent epimerase/dehydratase" evidence="1">
    <location>
        <begin position="4"/>
        <end position="109"/>
    </location>
</feature>
<evidence type="ECO:0000313" key="2">
    <source>
        <dbReference type="EMBL" id="ACY19537.1"/>
    </source>
</evidence>
<dbReference type="InterPro" id="IPR036291">
    <property type="entry name" value="NAD(P)-bd_dom_sf"/>
</dbReference>
<dbReference type="Gene3D" id="3.40.50.720">
    <property type="entry name" value="NAD(P)-binding Rossmann-like Domain"/>
    <property type="match status" value="1"/>
</dbReference>
<name>D0LBA6_GORB4</name>
<dbReference type="RefSeq" id="WP_012832129.1">
    <property type="nucleotide sequence ID" value="NC_013441.1"/>
</dbReference>
<dbReference type="EMBL" id="CP001802">
    <property type="protein sequence ID" value="ACY19537.1"/>
    <property type="molecule type" value="Genomic_DNA"/>
</dbReference>
<evidence type="ECO:0000313" key="3">
    <source>
        <dbReference type="Proteomes" id="UP000001219"/>
    </source>
</evidence>
<proteinExistence type="predicted"/>
<evidence type="ECO:0000259" key="1">
    <source>
        <dbReference type="Pfam" id="PF01370"/>
    </source>
</evidence>
<reference evidence="2 3" key="2">
    <citation type="journal article" date="2010" name="Stand. Genomic Sci.">
        <title>Complete genome sequence of Gordonia bronchialis type strain (3410).</title>
        <authorList>
            <person name="Ivanova N."/>
            <person name="Sikorski J."/>
            <person name="Jando M."/>
            <person name="Lapidus A."/>
            <person name="Nolan M."/>
            <person name="Lucas S."/>
            <person name="Del Rio T.G."/>
            <person name="Tice H."/>
            <person name="Copeland A."/>
            <person name="Cheng J.F."/>
            <person name="Chen F."/>
            <person name="Bruce D."/>
            <person name="Goodwin L."/>
            <person name="Pitluck S."/>
            <person name="Mavromatis K."/>
            <person name="Ovchinnikova G."/>
            <person name="Pati A."/>
            <person name="Chen A."/>
            <person name="Palaniappan K."/>
            <person name="Land M."/>
            <person name="Hauser L."/>
            <person name="Chang Y.J."/>
            <person name="Jeffries C.D."/>
            <person name="Chain P."/>
            <person name="Saunders E."/>
            <person name="Han C."/>
            <person name="Detter J.C."/>
            <person name="Brettin T."/>
            <person name="Rohde M."/>
            <person name="Goker M."/>
            <person name="Bristow J."/>
            <person name="Eisen J.A."/>
            <person name="Markowitz V."/>
            <person name="Hugenholtz P."/>
            <person name="Klenk H.P."/>
            <person name="Kyrpides N.C."/>
        </authorList>
    </citation>
    <scope>NUCLEOTIDE SEQUENCE [LARGE SCALE GENOMIC DNA]</scope>
    <source>
        <strain evidence="3">ATCC 25592 / DSM 43247 / BCRC 13721 / JCM 3198 / KCTC 3076 / NBRC 16047 / NCTC 10667</strain>
    </source>
</reference>
<dbReference type="InterPro" id="IPR001509">
    <property type="entry name" value="Epimerase_deHydtase"/>
</dbReference>
<accession>D0LBA6</accession>
<sequence>MRTLLLGARGAVGSVVRDQLLRAGHDVTRAGRTAEADAVIDLHGGDLDALSTLTEEHDVVVNASGVERVDLARATGRTPLIEISATGSYLDALRSVAPEHAVVLGAGLIPGLSTVMVQSLRADTGDDVDVLVMLGSGEHHGPAAVDWTANLVGTDVYAPPEDGRVRNLTTSVRATGPDGRTRRYLRADFPDHVLVGGTNGLCIRAYLTLSSAPMTVALGLVGRLPALRGAMASSPHLGSADWHLLVHNRRTSEQRHARGTGQSEATGRLTALAAIRAAQNTPPGPVTMADLVTLDEALEVLD</sequence>
<dbReference type="OrthoDB" id="1910498at2"/>
<dbReference type="SUPFAM" id="SSF51735">
    <property type="entry name" value="NAD(P)-binding Rossmann-fold domains"/>
    <property type="match status" value="1"/>
</dbReference>
<dbReference type="HOGENOM" id="CLU_065081_1_0_11"/>
<dbReference type="Pfam" id="PF01370">
    <property type="entry name" value="Epimerase"/>
    <property type="match status" value="1"/>
</dbReference>
<dbReference type="Proteomes" id="UP000001219">
    <property type="component" value="Chromosome"/>
</dbReference>
<protein>
    <submittedName>
        <fullName evidence="2">Saccharopine dehydrogenase and related protein-like protein</fullName>
    </submittedName>
</protein>
<gene>
    <name evidence="2" type="ordered locus">Gbro_0190</name>
</gene>
<keyword evidence="3" id="KW-1185">Reference proteome</keyword>
<dbReference type="AlphaFoldDB" id="D0LBA6"/>
<dbReference type="eggNOG" id="COG1748">
    <property type="taxonomic scope" value="Bacteria"/>
</dbReference>